<dbReference type="Pfam" id="PF04879">
    <property type="entry name" value="Molybdop_Fe4S4"/>
    <property type="match status" value="1"/>
</dbReference>
<keyword evidence="4" id="KW-0411">Iron-sulfur</keyword>
<dbReference type="PROSITE" id="PS51669">
    <property type="entry name" value="4FE4S_MOW_BIS_MGD"/>
    <property type="match status" value="1"/>
</dbReference>
<dbReference type="GO" id="GO:0043546">
    <property type="term" value="F:molybdopterin cofactor binding"/>
    <property type="evidence" value="ECO:0007669"/>
    <property type="project" value="InterPro"/>
</dbReference>
<keyword evidence="2" id="KW-0479">Metal-binding</keyword>
<protein>
    <submittedName>
        <fullName evidence="6">Oxidoreductase</fullName>
    </submittedName>
</protein>
<dbReference type="InterPro" id="IPR006963">
    <property type="entry name" value="Mopterin_OxRdtase_4Fe-4S_dom"/>
</dbReference>
<comment type="similarity">
    <text evidence="1">Belongs to the prokaryotic molybdopterin-containing oxidoreductase family.</text>
</comment>
<feature type="domain" description="4Fe-4S Mo/W bis-MGD-type" evidence="5">
    <location>
        <begin position="1"/>
        <end position="57"/>
    </location>
</feature>
<keyword evidence="3" id="KW-0408">Iron</keyword>
<dbReference type="Proteomes" id="UP000326354">
    <property type="component" value="Chromosome"/>
</dbReference>
<reference evidence="6 7" key="1">
    <citation type="submission" date="2019-08" db="EMBL/GenBank/DDBJ databases">
        <title>Complete genome sequence of Candidatus Uab amorphum.</title>
        <authorList>
            <person name="Shiratori T."/>
            <person name="Suzuki S."/>
            <person name="Kakizawa Y."/>
            <person name="Ishida K."/>
        </authorList>
    </citation>
    <scope>NUCLEOTIDE SEQUENCE [LARGE SCALE GENOMIC DNA]</scope>
    <source>
        <strain evidence="6 7">SRT547</strain>
    </source>
</reference>
<dbReference type="PANTHER" id="PTHR43742">
    <property type="entry name" value="TRIMETHYLAMINE-N-OXIDE REDUCTASE"/>
    <property type="match status" value="1"/>
</dbReference>
<dbReference type="Pfam" id="PF01568">
    <property type="entry name" value="Molydop_binding"/>
    <property type="match status" value="1"/>
</dbReference>
<evidence type="ECO:0000256" key="2">
    <source>
        <dbReference type="ARBA" id="ARBA00022723"/>
    </source>
</evidence>
<dbReference type="KEGG" id="uam:UABAM_02255"/>
<sequence>MAVHYRTCNLCEAMCGLEIHTNNDQIERICGDKKDPFSQGYLCPKGVALQDVYEDKDRLKEPVKRTRNGWQKITWSQAYKEVTQNIKEIQKKHGNDAIALYLGNPVVHNHGSIFGLLFAKSLHTKNRYSASTVDQVPHHLIALKMFGNALLLPVPDVDRTDFFLIMGANPAVSNGSLMSAPNIAKRIKNIQKRGGKVVVIDPMRTRTAELADEHHFIRPGSDVFLLLAMLNVVFSNNWDCIDSLPKYYKNAHVLHDVVAEYTPEKVQEITGISAQNIQQLTTEFCQARSAVCYGRLGVSVQEFGTTTQWLITALNIVTNNFDQPGGAMFSKPAFDMVDISQKSGDGQFASWKSRVRNLPEFNGETPVATLADEILTPGEGQVKALFTVAGNPVLSTPNGEKLDKAIAQLDYVVAVDFYINATTRHANIILPPTHTLEHDHYDFVFLLLAVRNFVKYSPTVFPPPKYMRHDWQIFRELHIRMVNRGLSGKIKSLLLRAMYTLINPLRIIALGLRFGPYGKLVGGLSLRKVKKSVHGIDLGALEACLPQRLMTKDKKVDVAPQLFVEDEKRIASKIHDHTSSKFMLIGRRNLRSNNSWMHNSKRLVKGPNRCTMWINSCDAHDLNIQNGDFVVVTSRVGEIKIEVEIHDKVMPGVVSIPHGWGHGRKGVQLETAQQHAGVSINDLTDELYIDTVSGNAALNGVPVEISPVK</sequence>
<dbReference type="AlphaFoldDB" id="A0A5S9IMR3"/>
<dbReference type="Pfam" id="PF00384">
    <property type="entry name" value="Molybdopterin"/>
    <property type="match status" value="1"/>
</dbReference>
<evidence type="ECO:0000313" key="6">
    <source>
        <dbReference type="EMBL" id="BBM83900.1"/>
    </source>
</evidence>
<dbReference type="OrthoDB" id="9805142at2"/>
<dbReference type="Gene3D" id="2.40.40.20">
    <property type="match status" value="1"/>
</dbReference>
<keyword evidence="7" id="KW-1185">Reference proteome</keyword>
<dbReference type="RefSeq" id="WP_151968081.1">
    <property type="nucleotide sequence ID" value="NZ_AP019860.1"/>
</dbReference>
<dbReference type="PANTHER" id="PTHR43742:SF2">
    <property type="entry name" value="ASSIMILATORY NITRATE REDUCTASE CATALYTIC SUBUNIT"/>
    <property type="match status" value="1"/>
</dbReference>
<accession>A0A5S9IMR3</accession>
<gene>
    <name evidence="6" type="ORF">UABAM_02255</name>
</gene>
<dbReference type="SUPFAM" id="SSF50692">
    <property type="entry name" value="ADC-like"/>
    <property type="match status" value="1"/>
</dbReference>
<dbReference type="Gene3D" id="3.40.50.740">
    <property type="match status" value="1"/>
</dbReference>
<dbReference type="GO" id="GO:0016491">
    <property type="term" value="F:oxidoreductase activity"/>
    <property type="evidence" value="ECO:0007669"/>
    <property type="project" value="InterPro"/>
</dbReference>
<evidence type="ECO:0000259" key="5">
    <source>
        <dbReference type="PROSITE" id="PS51669"/>
    </source>
</evidence>
<dbReference type="InterPro" id="IPR006656">
    <property type="entry name" value="Mopterin_OxRdtase"/>
</dbReference>
<organism evidence="6 7">
    <name type="scientific">Uabimicrobium amorphum</name>
    <dbReference type="NCBI Taxonomy" id="2596890"/>
    <lineage>
        <taxon>Bacteria</taxon>
        <taxon>Pseudomonadati</taxon>
        <taxon>Planctomycetota</taxon>
        <taxon>Candidatus Uabimicrobiia</taxon>
        <taxon>Candidatus Uabimicrobiales</taxon>
        <taxon>Candidatus Uabimicrobiaceae</taxon>
        <taxon>Candidatus Uabimicrobium</taxon>
    </lineage>
</organism>
<evidence type="ECO:0000256" key="3">
    <source>
        <dbReference type="ARBA" id="ARBA00023004"/>
    </source>
</evidence>
<evidence type="ECO:0000256" key="1">
    <source>
        <dbReference type="ARBA" id="ARBA00010312"/>
    </source>
</evidence>
<dbReference type="InterPro" id="IPR009010">
    <property type="entry name" value="Asp_de-COase-like_dom_sf"/>
</dbReference>
<evidence type="ECO:0000256" key="4">
    <source>
        <dbReference type="ARBA" id="ARBA00023014"/>
    </source>
</evidence>
<dbReference type="InterPro" id="IPR050612">
    <property type="entry name" value="Prok_Mopterin_Oxidored"/>
</dbReference>
<dbReference type="GO" id="GO:0051536">
    <property type="term" value="F:iron-sulfur cluster binding"/>
    <property type="evidence" value="ECO:0007669"/>
    <property type="project" value="UniProtKB-KW"/>
</dbReference>
<dbReference type="InterPro" id="IPR006657">
    <property type="entry name" value="MoPterin_dinucl-bd_dom"/>
</dbReference>
<name>A0A5S9IMR3_UABAM</name>
<dbReference type="Gene3D" id="3.40.228.10">
    <property type="entry name" value="Dimethylsulfoxide Reductase, domain 2"/>
    <property type="match status" value="1"/>
</dbReference>
<dbReference type="SMART" id="SM00926">
    <property type="entry name" value="Molybdop_Fe4S4"/>
    <property type="match status" value="1"/>
</dbReference>
<dbReference type="Gene3D" id="2.20.25.90">
    <property type="entry name" value="ADC-like domains"/>
    <property type="match status" value="1"/>
</dbReference>
<dbReference type="CDD" id="cd02782">
    <property type="entry name" value="MopB_CT_1"/>
    <property type="match status" value="1"/>
</dbReference>
<dbReference type="EMBL" id="AP019860">
    <property type="protein sequence ID" value="BBM83900.1"/>
    <property type="molecule type" value="Genomic_DNA"/>
</dbReference>
<proteinExistence type="inferred from homology"/>
<evidence type="ECO:0000313" key="7">
    <source>
        <dbReference type="Proteomes" id="UP000326354"/>
    </source>
</evidence>
<dbReference type="SUPFAM" id="SSF53706">
    <property type="entry name" value="Formate dehydrogenase/DMSO reductase, domains 1-3"/>
    <property type="match status" value="1"/>
</dbReference>
<dbReference type="GO" id="GO:0046872">
    <property type="term" value="F:metal ion binding"/>
    <property type="evidence" value="ECO:0007669"/>
    <property type="project" value="UniProtKB-KW"/>
</dbReference>